<gene>
    <name evidence="1" type="ORF">BDV24DRAFT_151408</name>
</gene>
<reference evidence="1" key="1">
    <citation type="submission" date="2019-04" db="EMBL/GenBank/DDBJ databases">
        <title>Friends and foes A comparative genomics study of 23 Aspergillus species from section Flavi.</title>
        <authorList>
            <consortium name="DOE Joint Genome Institute"/>
            <person name="Kjaerbolling I."/>
            <person name="Vesth T."/>
            <person name="Frisvad J.C."/>
            <person name="Nybo J.L."/>
            <person name="Theobald S."/>
            <person name="Kildgaard S."/>
            <person name="Isbrandt T."/>
            <person name="Kuo A."/>
            <person name="Sato A."/>
            <person name="Lyhne E.K."/>
            <person name="Kogle M.E."/>
            <person name="Wiebenga A."/>
            <person name="Kun R.S."/>
            <person name="Lubbers R.J."/>
            <person name="Makela M.R."/>
            <person name="Barry K."/>
            <person name="Chovatia M."/>
            <person name="Clum A."/>
            <person name="Daum C."/>
            <person name="Haridas S."/>
            <person name="He G."/>
            <person name="LaButti K."/>
            <person name="Lipzen A."/>
            <person name="Mondo S."/>
            <person name="Riley R."/>
            <person name="Salamov A."/>
            <person name="Simmons B.A."/>
            <person name="Magnuson J.K."/>
            <person name="Henrissat B."/>
            <person name="Mortensen U.H."/>
            <person name="Larsen T.O."/>
            <person name="Devries R.P."/>
            <person name="Grigoriev I.V."/>
            <person name="Machida M."/>
            <person name="Baker S.E."/>
            <person name="Andersen M.R."/>
        </authorList>
    </citation>
    <scope>NUCLEOTIDE SEQUENCE</scope>
    <source>
        <strain evidence="1">CBS 117612</strain>
    </source>
</reference>
<dbReference type="PANTHER" id="PTHR45588">
    <property type="entry name" value="TPR DOMAIN-CONTAINING PROTEIN"/>
    <property type="match status" value="1"/>
</dbReference>
<dbReference type="OrthoDB" id="414774at2759"/>
<organism evidence="1">
    <name type="scientific">Aspergillus arachidicola</name>
    <dbReference type="NCBI Taxonomy" id="656916"/>
    <lineage>
        <taxon>Eukaryota</taxon>
        <taxon>Fungi</taxon>
        <taxon>Dikarya</taxon>
        <taxon>Ascomycota</taxon>
        <taxon>Pezizomycotina</taxon>
        <taxon>Eurotiomycetes</taxon>
        <taxon>Eurotiomycetidae</taxon>
        <taxon>Eurotiales</taxon>
        <taxon>Aspergillaceae</taxon>
        <taxon>Aspergillus</taxon>
        <taxon>Aspergillus subgen. Circumdati</taxon>
    </lineage>
</organism>
<proteinExistence type="predicted"/>
<evidence type="ECO:0000313" key="1">
    <source>
        <dbReference type="EMBL" id="KAE8341252.1"/>
    </source>
</evidence>
<protein>
    <recommendedName>
        <fullName evidence="2">Tetratricopeptide repeat domain protein</fullName>
    </recommendedName>
</protein>
<evidence type="ECO:0008006" key="2">
    <source>
        <dbReference type="Google" id="ProtNLM"/>
    </source>
</evidence>
<dbReference type="Proteomes" id="UP000325558">
    <property type="component" value="Unassembled WGS sequence"/>
</dbReference>
<name>A0A5N6Y6Z4_9EURO</name>
<accession>A0A5N6Y6Z4</accession>
<dbReference type="PANTHER" id="PTHR45588:SF1">
    <property type="entry name" value="WW DOMAIN-CONTAINING PROTEIN"/>
    <property type="match status" value="1"/>
</dbReference>
<dbReference type="AlphaFoldDB" id="A0A5N6Y6Z4"/>
<dbReference type="EMBL" id="ML737142">
    <property type="protein sequence ID" value="KAE8341252.1"/>
    <property type="molecule type" value="Genomic_DNA"/>
</dbReference>
<sequence>MFNYIIDCHISIADSAIPIASTADPGLIWSYSFNHDEAKVCFEQSIAHDPSCAIAVWGLSYAIGPNYNAIQARFLADHPASYDFPTVDKAYANAMKEVYQCFRDDDLDVVNLYADALVYIAPRKMFHVQSGLLIAGSPVREVRAVFDLGLQHPNADKHAGLIHFWIHYLEMSATPAVALPAADRLPVVLADEKYLAKNGAKNFYSFYRLHNYHSLVYTTILASQSKVALKTLDRMESSLTNNILRAVRIHNLPLPHDQDLYCVTTTITHYGKGIAWAATGNVLEADKERELYHAAEKRVPSTRKDFPNQISDVLKVATAMLDGEVEYRRGNYGRAFKSLCEAIRHEDSLMYTEPWGLGRKAEARIIKQQLDVVLSIADMQIKSSCFCKLGVPGAEEVPACHR</sequence>